<reference evidence="10 11" key="2">
    <citation type="journal article" date="2012" name="Stand. Genomic Sci.">
        <title>Complete genome sequence of the moderately thermophilic mineral-sulfide-oxidizing firmicute Sulfobacillus acidophilus type strain (NAL(T)).</title>
        <authorList>
            <person name="Anderson I."/>
            <person name="Chertkov O."/>
            <person name="Chen A."/>
            <person name="Saunders E."/>
            <person name="Lapidus A."/>
            <person name="Nolan M."/>
            <person name="Lucas S."/>
            <person name="Hammon N."/>
            <person name="Deshpande S."/>
            <person name="Cheng J.F."/>
            <person name="Han C."/>
            <person name="Tapia R."/>
            <person name="Goodwin L.A."/>
            <person name="Pitluck S."/>
            <person name="Liolios K."/>
            <person name="Pagani I."/>
            <person name="Ivanova N."/>
            <person name="Mikhailova N."/>
            <person name="Pati A."/>
            <person name="Palaniappan K."/>
            <person name="Land M."/>
            <person name="Pan C."/>
            <person name="Rohde M."/>
            <person name="Pukall R."/>
            <person name="Goker M."/>
            <person name="Detter J.C."/>
            <person name="Woyke T."/>
            <person name="Bristow J."/>
            <person name="Eisen J.A."/>
            <person name="Markowitz V."/>
            <person name="Hugenholtz P."/>
            <person name="Kyrpides N.C."/>
            <person name="Klenk H.P."/>
            <person name="Mavromatis K."/>
        </authorList>
    </citation>
    <scope>NUCLEOTIDE SEQUENCE [LARGE SCALE GENOMIC DNA]</scope>
    <source>
        <strain evidence="11">ATCC 700253 / DSM 10332 / NAL</strain>
    </source>
</reference>
<dbReference type="KEGG" id="sap:Sulac_2720"/>
<evidence type="ECO:0000256" key="7">
    <source>
        <dbReference type="ARBA" id="ARBA00022954"/>
    </source>
</evidence>
<keyword evidence="5 10" id="KW-0808">Transferase</keyword>
<dbReference type="PANTHER" id="PTHR12234">
    <property type="entry name" value="FORMIMINOTRANSFERASE-CYCLODEAMINASE"/>
    <property type="match status" value="1"/>
</dbReference>
<sequence length="300" mass="33006">MWIESIPNFSEGRDAETLEALKRSVEGIPGVYRLGFEADPDHHRSVMTLAGEPTALVEALVRVSRVAVERIDLRRHQGTHPRIGAVDVIPFVPLSGASLPDAVSVSRRLGERLAAELQLPVFYYEASALKPERKNLAAVRRGQFEGLADRMAKDPPDVGPIRPHPSAGAVAVGARRPLIAFNAYLDTQDLAVAERVARAVRHSSGGLAGVKALAMDTRPSQGMVQVSMNLVDYPTTPLPRALDLVRVEAQRWGTRVVRTELIGFMPMAAVEDIVRHYLGLWDFDRFRIVEEAVRQATDQS</sequence>
<dbReference type="InterPro" id="IPR037064">
    <property type="entry name" value="Formiminotransferase_N_sf"/>
</dbReference>
<dbReference type="HOGENOM" id="CLU_040037_0_0_9"/>
<dbReference type="InterPro" id="IPR013802">
    <property type="entry name" value="Formiminotransferase_C"/>
</dbReference>
<dbReference type="GO" id="GO:0019557">
    <property type="term" value="P:L-histidine catabolic process to glutamate and formate"/>
    <property type="evidence" value="ECO:0007669"/>
    <property type="project" value="UniProtKB-UniPathway"/>
</dbReference>
<evidence type="ECO:0000259" key="8">
    <source>
        <dbReference type="SMART" id="SM01221"/>
    </source>
</evidence>
<dbReference type="GO" id="GO:0030409">
    <property type="term" value="F:glutamate formimidoyltransferase activity"/>
    <property type="evidence" value="ECO:0007669"/>
    <property type="project" value="UniProtKB-EC"/>
</dbReference>
<dbReference type="InterPro" id="IPR037070">
    <property type="entry name" value="Formiminotransferase_C_sf"/>
</dbReference>
<protein>
    <recommendedName>
        <fullName evidence="3">glutamate formimidoyltransferase</fullName>
        <ecNumber evidence="3">2.1.2.5</ecNumber>
    </recommendedName>
</protein>
<dbReference type="InterPro" id="IPR022384">
    <property type="entry name" value="FormiminoTrfase_cat_dom_sf"/>
</dbReference>
<dbReference type="STRING" id="679936.Sulac_2720"/>
<evidence type="ECO:0000313" key="10">
    <source>
        <dbReference type="EMBL" id="AEW06182.1"/>
    </source>
</evidence>
<dbReference type="EC" id="2.1.2.5" evidence="3"/>
<dbReference type="Pfam" id="PF07837">
    <property type="entry name" value="FTCD_N"/>
    <property type="match status" value="1"/>
</dbReference>
<dbReference type="Pfam" id="PF02971">
    <property type="entry name" value="FTCD"/>
    <property type="match status" value="1"/>
</dbReference>
<dbReference type="UniPathway" id="UPA00379">
    <property type="reaction ID" value="UER00555"/>
</dbReference>
<dbReference type="GO" id="GO:0005737">
    <property type="term" value="C:cytoplasm"/>
    <property type="evidence" value="ECO:0007669"/>
    <property type="project" value="UniProtKB-SubCell"/>
</dbReference>
<dbReference type="GO" id="GO:0005542">
    <property type="term" value="F:folic acid binding"/>
    <property type="evidence" value="ECO:0007669"/>
    <property type="project" value="UniProtKB-KW"/>
</dbReference>
<dbReference type="InterPro" id="IPR004227">
    <property type="entry name" value="Formiminotransferase_cat"/>
</dbReference>
<dbReference type="NCBIfam" id="TIGR02024">
    <property type="entry name" value="FtcD"/>
    <property type="match status" value="1"/>
</dbReference>
<dbReference type="AlphaFoldDB" id="G8TXX6"/>
<dbReference type="SMART" id="SM01221">
    <property type="entry name" value="FTCD"/>
    <property type="match status" value="1"/>
</dbReference>
<feature type="domain" description="Formiminotransferase N-terminal subdomain" evidence="9">
    <location>
        <begin position="1"/>
        <end position="176"/>
    </location>
</feature>
<comment type="subcellular location">
    <subcellularLocation>
        <location evidence="1">Cytoplasm</location>
    </subcellularLocation>
</comment>
<evidence type="ECO:0000259" key="9">
    <source>
        <dbReference type="SMART" id="SM01222"/>
    </source>
</evidence>
<keyword evidence="6" id="KW-0369">Histidine metabolism</keyword>
<dbReference type="Gene3D" id="3.30.70.670">
    <property type="entry name" value="Formiminotransferase, C-terminal subdomain"/>
    <property type="match status" value="1"/>
</dbReference>
<evidence type="ECO:0000256" key="4">
    <source>
        <dbReference type="ARBA" id="ARBA00022490"/>
    </source>
</evidence>
<evidence type="ECO:0000256" key="2">
    <source>
        <dbReference type="ARBA" id="ARBA00005082"/>
    </source>
</evidence>
<proteinExistence type="predicted"/>
<feature type="domain" description="Formiminotransferase C-terminal subdomain" evidence="8">
    <location>
        <begin position="177"/>
        <end position="292"/>
    </location>
</feature>
<accession>G8TXX6</accession>
<evidence type="ECO:0000256" key="6">
    <source>
        <dbReference type="ARBA" id="ARBA00022808"/>
    </source>
</evidence>
<dbReference type="InterPro" id="IPR051623">
    <property type="entry name" value="FTCD"/>
</dbReference>
<dbReference type="InterPro" id="IPR012886">
    <property type="entry name" value="Formiminotransferase_N"/>
</dbReference>
<keyword evidence="11" id="KW-1185">Reference proteome</keyword>
<dbReference type="SUPFAM" id="SSF55116">
    <property type="entry name" value="Formiminotransferase domain of formiminotransferase-cyclodeaminase"/>
    <property type="match status" value="2"/>
</dbReference>
<organism evidence="10 11">
    <name type="scientific">Sulfobacillus acidophilus (strain ATCC 700253 / DSM 10332 / NAL)</name>
    <dbReference type="NCBI Taxonomy" id="679936"/>
    <lineage>
        <taxon>Bacteria</taxon>
        <taxon>Bacillati</taxon>
        <taxon>Bacillota</taxon>
        <taxon>Clostridia</taxon>
        <taxon>Eubacteriales</taxon>
        <taxon>Clostridiales Family XVII. Incertae Sedis</taxon>
        <taxon>Sulfobacillus</taxon>
    </lineage>
</organism>
<name>G8TXX6_SULAD</name>
<keyword evidence="4" id="KW-0963">Cytoplasm</keyword>
<evidence type="ECO:0000256" key="3">
    <source>
        <dbReference type="ARBA" id="ARBA00012252"/>
    </source>
</evidence>
<reference evidence="11" key="1">
    <citation type="submission" date="2011-12" db="EMBL/GenBank/DDBJ databases">
        <title>The complete genome of chromosome of Sulfobacillus acidophilus DSM 10332.</title>
        <authorList>
            <person name="Lucas S."/>
            <person name="Han J."/>
            <person name="Lapidus A."/>
            <person name="Bruce D."/>
            <person name="Goodwin L."/>
            <person name="Pitluck S."/>
            <person name="Peters L."/>
            <person name="Kyrpides N."/>
            <person name="Mavromatis K."/>
            <person name="Ivanova N."/>
            <person name="Mikhailova N."/>
            <person name="Chertkov O."/>
            <person name="Saunders E."/>
            <person name="Detter J.C."/>
            <person name="Tapia R."/>
            <person name="Han C."/>
            <person name="Land M."/>
            <person name="Hauser L."/>
            <person name="Markowitz V."/>
            <person name="Cheng J.-F."/>
            <person name="Hugenholtz P."/>
            <person name="Woyke T."/>
            <person name="Wu D."/>
            <person name="Pukall R."/>
            <person name="Gehrich-Schroeter G."/>
            <person name="Schneider S."/>
            <person name="Klenk H.-P."/>
            <person name="Eisen J.A."/>
        </authorList>
    </citation>
    <scope>NUCLEOTIDE SEQUENCE [LARGE SCALE GENOMIC DNA]</scope>
    <source>
        <strain evidence="11">ATCC 700253 / DSM 10332 / NAL</strain>
    </source>
</reference>
<evidence type="ECO:0000313" key="11">
    <source>
        <dbReference type="Proteomes" id="UP000005439"/>
    </source>
</evidence>
<dbReference type="EMBL" id="CP003179">
    <property type="protein sequence ID" value="AEW06182.1"/>
    <property type="molecule type" value="Genomic_DNA"/>
</dbReference>
<dbReference type="PANTHER" id="PTHR12234:SF8">
    <property type="entry name" value="FORMIMINOTRANSFERASE-CYCLODEAMINASE"/>
    <property type="match status" value="1"/>
</dbReference>
<dbReference type="SMART" id="SM01222">
    <property type="entry name" value="FTCD_N"/>
    <property type="match status" value="1"/>
</dbReference>
<comment type="pathway">
    <text evidence="2">Amino-acid degradation; L-histidine degradation into L-glutamate; L-glutamate from N-formimidoyl-L-glutamate (transferase route): step 1/1.</text>
</comment>
<keyword evidence="7" id="KW-0290">Folate-binding</keyword>
<dbReference type="GO" id="GO:0019556">
    <property type="term" value="P:L-histidine catabolic process to glutamate and formamide"/>
    <property type="evidence" value="ECO:0007669"/>
    <property type="project" value="UniProtKB-UniPathway"/>
</dbReference>
<dbReference type="Gene3D" id="3.30.990.10">
    <property type="entry name" value="Formiminotransferase, N-terminal subdomain"/>
    <property type="match status" value="1"/>
</dbReference>
<dbReference type="PATRIC" id="fig|679936.5.peg.2814"/>
<evidence type="ECO:0000256" key="1">
    <source>
        <dbReference type="ARBA" id="ARBA00004496"/>
    </source>
</evidence>
<evidence type="ECO:0000256" key="5">
    <source>
        <dbReference type="ARBA" id="ARBA00022679"/>
    </source>
</evidence>
<dbReference type="Proteomes" id="UP000005439">
    <property type="component" value="Chromosome"/>
</dbReference>
<gene>
    <name evidence="10" type="ordered locus">Sulac_2720</name>
</gene>